<dbReference type="EMBL" id="JARBJD010000071">
    <property type="protein sequence ID" value="KAK2955104.1"/>
    <property type="molecule type" value="Genomic_DNA"/>
</dbReference>
<proteinExistence type="predicted"/>
<accession>A0ABQ9XUF2</accession>
<protein>
    <submittedName>
        <fullName evidence="1">Uncharacterized protein</fullName>
    </submittedName>
</protein>
<dbReference type="Proteomes" id="UP001281761">
    <property type="component" value="Unassembled WGS sequence"/>
</dbReference>
<keyword evidence="2" id="KW-1185">Reference proteome</keyword>
<gene>
    <name evidence="1" type="ORF">BLNAU_10035</name>
</gene>
<evidence type="ECO:0000313" key="2">
    <source>
        <dbReference type="Proteomes" id="UP001281761"/>
    </source>
</evidence>
<name>A0ABQ9XUF2_9EUKA</name>
<comment type="caution">
    <text evidence="1">The sequence shown here is derived from an EMBL/GenBank/DDBJ whole genome shotgun (WGS) entry which is preliminary data.</text>
</comment>
<reference evidence="1 2" key="1">
    <citation type="journal article" date="2022" name="bioRxiv">
        <title>Genomics of Preaxostyla Flagellates Illuminates Evolutionary Transitions and the Path Towards Mitochondrial Loss.</title>
        <authorList>
            <person name="Novak L.V.F."/>
            <person name="Treitli S.C."/>
            <person name="Pyrih J."/>
            <person name="Halakuc P."/>
            <person name="Pipaliya S.V."/>
            <person name="Vacek V."/>
            <person name="Brzon O."/>
            <person name="Soukal P."/>
            <person name="Eme L."/>
            <person name="Dacks J.B."/>
            <person name="Karnkowska A."/>
            <person name="Elias M."/>
            <person name="Hampl V."/>
        </authorList>
    </citation>
    <scope>NUCLEOTIDE SEQUENCE [LARGE SCALE GENOMIC DNA]</scope>
    <source>
        <strain evidence="1">NAU3</strain>
        <tissue evidence="1">Gut</tissue>
    </source>
</reference>
<organism evidence="1 2">
    <name type="scientific">Blattamonas nauphoetae</name>
    <dbReference type="NCBI Taxonomy" id="2049346"/>
    <lineage>
        <taxon>Eukaryota</taxon>
        <taxon>Metamonada</taxon>
        <taxon>Preaxostyla</taxon>
        <taxon>Oxymonadida</taxon>
        <taxon>Blattamonas</taxon>
    </lineage>
</organism>
<sequence>MSLVRCVKDGTHLDENFAQQASQLLTALTPSWDSVFKAEQILFKFSPTPDGGCEGFIDAVLTLLSSGNLKLLEFTDNEKAEALPWLLAQMLIPAPSHQPTLHFILSLPICHLFVGSLDLFTTDSIVPFFLDALREGVSEWRRGTDNVKARGAEILRLMREEGLTDKLEQTSFTTHKQSPFATSTEMTRLIRKDLGLNYPGGNSSLYKPCIFREFVVSHKPLSDYVDVLSCILDFMCEYTEQFDSLSEIRENSHIFWDSVHALRPYFMTSPELYELLWTKPPSISLVNELSTLLLAMSPVLRDCHVTCGDISPHPFITFPTNTLAQVFSVLSSNHRMPMQSKAVCCTAILLFSRCSEPTQASDFELFFKTQTGLEAEDMDTLCRTTIHPSFLKLPCFATANLGNDDLTFRTLPTE</sequence>
<evidence type="ECO:0000313" key="1">
    <source>
        <dbReference type="EMBL" id="KAK2955104.1"/>
    </source>
</evidence>